<gene>
    <name evidence="1" type="ORF">PNQ69_17290</name>
</gene>
<dbReference type="EMBL" id="JAQMHB010000001">
    <property type="protein sequence ID" value="MDS9994523.1"/>
    <property type="molecule type" value="Genomic_DNA"/>
</dbReference>
<evidence type="ECO:0000313" key="2">
    <source>
        <dbReference type="Proteomes" id="UP001260534"/>
    </source>
</evidence>
<name>A0ABU2IA58_9XANT</name>
<dbReference type="Proteomes" id="UP001260534">
    <property type="component" value="Unassembled WGS sequence"/>
</dbReference>
<protein>
    <submittedName>
        <fullName evidence="1">Uncharacterized protein</fullName>
    </submittedName>
</protein>
<accession>A0ABU2IA58</accession>
<organism evidence="1 2">
    <name type="scientific">Xanthomonas hawaiiensis</name>
    <dbReference type="NCBI Taxonomy" id="3003247"/>
    <lineage>
        <taxon>Bacteria</taxon>
        <taxon>Pseudomonadati</taxon>
        <taxon>Pseudomonadota</taxon>
        <taxon>Gammaproteobacteria</taxon>
        <taxon>Lysobacterales</taxon>
        <taxon>Lysobacteraceae</taxon>
        <taxon>Xanthomonas</taxon>
    </lineage>
</organism>
<sequence>MATIPSSSQTAFHARLRALDPAAATLPGTAIPPLLLPACDDGASPLRLSDSGRALLQVLDALDALHQAAQASRLSADALRRDQKFAPPGRPSLHLVQLRQQQAAAQQAVRRANQALAQAATGFVRSAGLAPPPRTGPVAFVQGWIARHLG</sequence>
<comment type="caution">
    <text evidence="1">The sequence shown here is derived from an EMBL/GenBank/DDBJ whole genome shotgun (WGS) entry which is preliminary data.</text>
</comment>
<evidence type="ECO:0000313" key="1">
    <source>
        <dbReference type="EMBL" id="MDS9994523.1"/>
    </source>
</evidence>
<reference evidence="1 2" key="1">
    <citation type="submission" date="2023-01" db="EMBL/GenBank/DDBJ databases">
        <title>Xanthomonas hawaiianensis sp. nov. isolated from Araceae family in Hawaii.</title>
        <authorList>
            <person name="Chunag S.-C."/>
            <person name="Dobhal S."/>
            <person name="Alvarez A."/>
            <person name="Arif M."/>
        </authorList>
    </citation>
    <scope>NUCLEOTIDE SEQUENCE [LARGE SCALE GENOMIC DNA]</scope>
    <source>
        <strain evidence="1 2">A2111</strain>
    </source>
</reference>
<keyword evidence="2" id="KW-1185">Reference proteome</keyword>
<proteinExistence type="predicted"/>
<dbReference type="RefSeq" id="WP_209229520.1">
    <property type="nucleotide sequence ID" value="NZ_JAGHXG010000004.1"/>
</dbReference>